<proteinExistence type="predicted"/>
<reference evidence="1 2" key="1">
    <citation type="submission" date="2019-07" db="EMBL/GenBank/DDBJ databases">
        <title>Whole genome shotgun sequence of Aliivibrio fischeri NBRC 101058.</title>
        <authorList>
            <person name="Hosoyama A."/>
            <person name="Uohara A."/>
            <person name="Ohji S."/>
            <person name="Ichikawa N."/>
        </authorList>
    </citation>
    <scope>NUCLEOTIDE SEQUENCE [LARGE SCALE GENOMIC DNA]</scope>
    <source>
        <strain evidence="1 2">NBRC 101058</strain>
    </source>
</reference>
<gene>
    <name evidence="1" type="ORF">AFI02nite_34660</name>
</gene>
<sequence length="369" mass="44086">MTNQLSILSESSKFASRHLYKHLWDFVDRRYLSLLMKITQKALSEVYFGDVHRLYQSKLDLEYMQENALWLPWLTVMNKEKKTDYAAPNLFSYDYLLPKLACKVSRKSVRKINRQPRKMQWWLINHLQDLPTYLPLFDALHDYPAGIALSLIKKMKDSVEHICHNEDQPWPSDDVFLRVVQCWAHYFLSMVGQVKVRKHQEQWQRVLAQFEDIWTWVLRHNYPVQKNQSWYSLVQRHDLWIEEINERNAAQEAELHAYRWEAASVNYDTLNRKEVVIEEINHGARLHQEGKEMDHCVWSYLKECKKQGYRVFSLRSSNERATLGLYMNSVTLKCRYDQLRGPNNGMVSNNMQQLAKRLIKQINTEMATN</sequence>
<protein>
    <recommendedName>
        <fullName evidence="3">PcfJ-like protein</fullName>
    </recommendedName>
</protein>
<dbReference type="Proteomes" id="UP000321787">
    <property type="component" value="Unassembled WGS sequence"/>
</dbReference>
<organism evidence="1 2">
    <name type="scientific">Aliivibrio fischeri</name>
    <name type="common">Vibrio fischeri</name>
    <dbReference type="NCBI Taxonomy" id="668"/>
    <lineage>
        <taxon>Bacteria</taxon>
        <taxon>Pseudomonadati</taxon>
        <taxon>Pseudomonadota</taxon>
        <taxon>Gammaproteobacteria</taxon>
        <taxon>Vibrionales</taxon>
        <taxon>Vibrionaceae</taxon>
        <taxon>Aliivibrio</taxon>
    </lineage>
</organism>
<evidence type="ECO:0000313" key="1">
    <source>
        <dbReference type="EMBL" id="GEK15430.1"/>
    </source>
</evidence>
<dbReference type="AlphaFoldDB" id="A0A510UQF3"/>
<dbReference type="InterPro" id="IPR025586">
    <property type="entry name" value="PcfJ"/>
</dbReference>
<dbReference type="EMBL" id="BJTZ01000029">
    <property type="protein sequence ID" value="GEK15430.1"/>
    <property type="molecule type" value="Genomic_DNA"/>
</dbReference>
<evidence type="ECO:0008006" key="3">
    <source>
        <dbReference type="Google" id="ProtNLM"/>
    </source>
</evidence>
<comment type="caution">
    <text evidence="1">The sequence shown here is derived from an EMBL/GenBank/DDBJ whole genome shotgun (WGS) entry which is preliminary data.</text>
</comment>
<dbReference type="Pfam" id="PF14284">
    <property type="entry name" value="PcfJ"/>
    <property type="match status" value="1"/>
</dbReference>
<accession>A0A510UQF3</accession>
<name>A0A510UQF3_ALIFS</name>
<evidence type="ECO:0000313" key="2">
    <source>
        <dbReference type="Proteomes" id="UP000321787"/>
    </source>
</evidence>